<evidence type="ECO:0000256" key="2">
    <source>
        <dbReference type="SAM" id="MobiDB-lite"/>
    </source>
</evidence>
<sequence>MNTMDQPKEQKDGIVLTTEKRHQPLSSGEVENLLRPAPRTLILQKNSQDFGFTLRHFIVYPPGSDIHSIMDKENGNSTPKKSQYSSLKPNDTIFVKSVKENSPAKQAGLCEGDRLVKVNGHNILGKTYSQVMMLIQCSENNLELSVLPKDLDDLQMGFSTDLLKCNKSSIEETKNLPEATTQSYKATKPTCSHSIRTLRRPLDKWQYHQNLTKRHLNNCQPPINAAISDWPGGLGDCVTDLSPDIYCDTSSSSRNALDFHFFNHNAAIASATLPPPRKSSVPAHRWPQADVLYHRTPSDWCSNRAKLNEHTPPYHSIISYDHLGPALRPAHSFDPSTGSVEYHKRNSLLYHHQAAATSNSPHWLQGQDAVPASVSQSWSKSPVKAYDEYNHNYKCSVKSRSKASVLILPYYKQSSTASKKILPPSHFPITSATAQSTGQKSGQIAEPQTRRAKEKPDSDESCNPFSIECHVMEHAQSFEKANHSGPLQHWHPADREITSHLSPGHSLPEEDKALISLRTKSTSRCQNAIETLQQPPNSTSLHSPKPHIIGPASEFSEASTSSKTNSSLAQHAFNLVSSIPLIGNIKDRRSSYMLAINTRRSKSFEEGLNTVREDSHNFFKLPKRVKSFFTYGYAASLQPQVEAWSKRHSTSDLRTVTFSDVCKQGWLHYKQVHTEKRKKAGGSMRPWKRVFSVLRAHSLFLYKDKREAVLHEAGSGTRLEDNPPISVHGCLIDIAYSDTKRKHTLRLTTQDLCEYLLQAEDQDDMMAWIQMIRENSKTDNEEISYSLSLINKKLNDNRKHSLTAGKPVSSTRTYHMMLPFLLTKTDICSMNQVSGTADDNKALWGISAIRKTKKPSGPKVFGIRLEDCQPAVNHKFVPLIVEICCGMVEASGLECTGIYRVPGNNAMVSNLQDYLNQGLDINSAAERWQDLNVISSVLKSFFRKLPEPLFTDDKYRDFIDANRIEDADNRLKTLNKLIQGLPDHYYHTLKFLVGHLKRVAEHSEKNKMEPRNLALVFGPTLVRTSEDKMIDMVTHMPDRYKIVETLILHHDWFFTNQCLDNKYKAPEDKQGMLPVPNIDHLLSNIGRPGMPTEGWGK</sequence>
<feature type="domain" description="PDZ" evidence="4">
    <location>
        <begin position="93"/>
        <end position="150"/>
    </location>
</feature>
<feature type="domain" description="Rho-GAP" evidence="5">
    <location>
        <begin position="863"/>
        <end position="1054"/>
    </location>
</feature>
<dbReference type="FunFam" id="1.10.555.10:FF:000014">
    <property type="entry name" value="Rho GTPase activating protein 21"/>
    <property type="match status" value="1"/>
</dbReference>
<dbReference type="GO" id="GO:0007165">
    <property type="term" value="P:signal transduction"/>
    <property type="evidence" value="ECO:0007669"/>
    <property type="project" value="InterPro"/>
</dbReference>
<dbReference type="InterPro" id="IPR000198">
    <property type="entry name" value="RhoGAP_dom"/>
</dbReference>
<dbReference type="Gene3D" id="1.10.555.10">
    <property type="entry name" value="Rho GTPase activation protein"/>
    <property type="match status" value="1"/>
</dbReference>
<dbReference type="SMART" id="SM00233">
    <property type="entry name" value="PH"/>
    <property type="match status" value="1"/>
</dbReference>
<dbReference type="InterPro" id="IPR001849">
    <property type="entry name" value="PH_domain"/>
</dbReference>
<feature type="region of interest" description="Disordered" evidence="2">
    <location>
        <begin position="421"/>
        <end position="464"/>
    </location>
</feature>
<dbReference type="PROSITE" id="PS50238">
    <property type="entry name" value="RHOGAP"/>
    <property type="match status" value="1"/>
</dbReference>
<feature type="compositionally biased region" description="Basic and acidic residues" evidence="2">
    <location>
        <begin position="448"/>
        <end position="458"/>
    </location>
</feature>
<evidence type="ECO:0000259" key="4">
    <source>
        <dbReference type="PROSITE" id="PS50106"/>
    </source>
</evidence>
<accession>A0A4Z2CH16</accession>
<dbReference type="Gene3D" id="2.30.29.30">
    <property type="entry name" value="Pleckstrin-homology domain (PH domain)/Phosphotyrosine-binding domain (PTB)"/>
    <property type="match status" value="1"/>
</dbReference>
<gene>
    <name evidence="6" type="ORF">fugu_000568</name>
</gene>
<reference evidence="6 7" key="1">
    <citation type="submission" date="2019-04" db="EMBL/GenBank/DDBJ databases">
        <title>The sequence and de novo assembly of Takifugu bimaculatus genome using PacBio and Hi-C technologies.</title>
        <authorList>
            <person name="Xu P."/>
            <person name="Liu B."/>
            <person name="Zhou Z."/>
        </authorList>
    </citation>
    <scope>NUCLEOTIDE SEQUENCE [LARGE SCALE GENOMIC DNA]</scope>
    <source>
        <strain evidence="6">TB-2018</strain>
        <tissue evidence="6">Muscle</tissue>
    </source>
</reference>
<dbReference type="PANTHER" id="PTHR23175">
    <property type="entry name" value="PDZ DOMAIN-CONTAINING PROTEIN"/>
    <property type="match status" value="1"/>
</dbReference>
<evidence type="ECO:0000259" key="3">
    <source>
        <dbReference type="PROSITE" id="PS50003"/>
    </source>
</evidence>
<dbReference type="Pfam" id="PF17820">
    <property type="entry name" value="PDZ_6"/>
    <property type="match status" value="1"/>
</dbReference>
<dbReference type="Gene3D" id="2.30.42.10">
    <property type="match status" value="1"/>
</dbReference>
<dbReference type="InterPro" id="IPR041489">
    <property type="entry name" value="PDZ_6"/>
</dbReference>
<keyword evidence="7" id="KW-1185">Reference proteome</keyword>
<dbReference type="InterPro" id="IPR041681">
    <property type="entry name" value="PH_9"/>
</dbReference>
<dbReference type="PANTHER" id="PTHR23175:SF5">
    <property type="entry name" value="RHO GTPASE-ACTIVATING PROTEIN 23"/>
    <property type="match status" value="1"/>
</dbReference>
<dbReference type="InterPro" id="IPR036034">
    <property type="entry name" value="PDZ_sf"/>
</dbReference>
<dbReference type="Proteomes" id="UP000516260">
    <property type="component" value="Chromosome 1"/>
</dbReference>
<dbReference type="PROSITE" id="PS50106">
    <property type="entry name" value="PDZ"/>
    <property type="match status" value="1"/>
</dbReference>
<evidence type="ECO:0000313" key="7">
    <source>
        <dbReference type="Proteomes" id="UP000516260"/>
    </source>
</evidence>
<name>A0A4Z2CH16_9TELE</name>
<dbReference type="AlphaFoldDB" id="A0A4Z2CH16"/>
<dbReference type="InterPro" id="IPR001478">
    <property type="entry name" value="PDZ"/>
</dbReference>
<organism evidence="6 7">
    <name type="scientific">Takifugu bimaculatus</name>
    <dbReference type="NCBI Taxonomy" id="433685"/>
    <lineage>
        <taxon>Eukaryota</taxon>
        <taxon>Metazoa</taxon>
        <taxon>Chordata</taxon>
        <taxon>Craniata</taxon>
        <taxon>Vertebrata</taxon>
        <taxon>Euteleostomi</taxon>
        <taxon>Actinopterygii</taxon>
        <taxon>Neopterygii</taxon>
        <taxon>Teleostei</taxon>
        <taxon>Neoteleostei</taxon>
        <taxon>Acanthomorphata</taxon>
        <taxon>Eupercaria</taxon>
        <taxon>Tetraodontiformes</taxon>
        <taxon>Tetradontoidea</taxon>
        <taxon>Tetraodontidae</taxon>
        <taxon>Takifugu</taxon>
    </lineage>
</organism>
<evidence type="ECO:0000256" key="1">
    <source>
        <dbReference type="ARBA" id="ARBA00022468"/>
    </source>
</evidence>
<feature type="domain" description="PH" evidence="3">
    <location>
        <begin position="660"/>
        <end position="777"/>
    </location>
</feature>
<feature type="compositionally biased region" description="Polar residues" evidence="2">
    <location>
        <begin position="428"/>
        <end position="442"/>
    </location>
</feature>
<evidence type="ECO:0000313" key="6">
    <source>
        <dbReference type="EMBL" id="TNN03539.1"/>
    </source>
</evidence>
<dbReference type="InterPro" id="IPR008936">
    <property type="entry name" value="Rho_GTPase_activation_prot"/>
</dbReference>
<dbReference type="Pfam" id="PF00620">
    <property type="entry name" value="RhoGAP"/>
    <property type="match status" value="1"/>
</dbReference>
<evidence type="ECO:0008006" key="8">
    <source>
        <dbReference type="Google" id="ProtNLM"/>
    </source>
</evidence>
<dbReference type="PROSITE" id="PS50003">
    <property type="entry name" value="PH_DOMAIN"/>
    <property type="match status" value="1"/>
</dbReference>
<dbReference type="Pfam" id="PF15410">
    <property type="entry name" value="PH_9"/>
    <property type="match status" value="1"/>
</dbReference>
<dbReference type="SMART" id="SM00228">
    <property type="entry name" value="PDZ"/>
    <property type="match status" value="1"/>
</dbReference>
<proteinExistence type="predicted"/>
<dbReference type="SUPFAM" id="SSF48350">
    <property type="entry name" value="GTPase activation domain, GAP"/>
    <property type="match status" value="1"/>
</dbReference>
<dbReference type="GO" id="GO:0005096">
    <property type="term" value="F:GTPase activator activity"/>
    <property type="evidence" value="ECO:0007669"/>
    <property type="project" value="UniProtKB-KW"/>
</dbReference>
<dbReference type="EMBL" id="SWLE01000001">
    <property type="protein sequence ID" value="TNN03539.1"/>
    <property type="molecule type" value="Genomic_DNA"/>
</dbReference>
<comment type="caution">
    <text evidence="6">The sequence shown here is derived from an EMBL/GenBank/DDBJ whole genome shotgun (WGS) entry which is preliminary data.</text>
</comment>
<dbReference type="SUPFAM" id="SSF50729">
    <property type="entry name" value="PH domain-like"/>
    <property type="match status" value="1"/>
</dbReference>
<keyword evidence="1" id="KW-0343">GTPase activation</keyword>
<dbReference type="SUPFAM" id="SSF50156">
    <property type="entry name" value="PDZ domain-like"/>
    <property type="match status" value="1"/>
</dbReference>
<protein>
    <recommendedName>
        <fullName evidence="8">Rho GTPase-activating protein 23</fullName>
    </recommendedName>
</protein>
<dbReference type="InterPro" id="IPR011993">
    <property type="entry name" value="PH-like_dom_sf"/>
</dbReference>
<evidence type="ECO:0000259" key="5">
    <source>
        <dbReference type="PROSITE" id="PS50238"/>
    </source>
</evidence>
<dbReference type="CDD" id="cd01253">
    <property type="entry name" value="PH_ARHGAP21-like"/>
    <property type="match status" value="1"/>
</dbReference>
<dbReference type="SMART" id="SM00324">
    <property type="entry name" value="RhoGAP"/>
    <property type="match status" value="1"/>
</dbReference>
<feature type="region of interest" description="Disordered" evidence="2">
    <location>
        <begin position="534"/>
        <end position="563"/>
    </location>
</feature>